<dbReference type="PANTHER" id="PTHR42736:SF1">
    <property type="entry name" value="PROTEIN-GLUTAMINE GAMMA-GLUTAMYLTRANSFERASE"/>
    <property type="match status" value="1"/>
</dbReference>
<keyword evidence="2" id="KW-1133">Transmembrane helix</keyword>
<feature type="transmembrane region" description="Helical" evidence="2">
    <location>
        <begin position="12"/>
        <end position="32"/>
    </location>
</feature>
<keyword evidence="2" id="KW-0812">Transmembrane</keyword>
<feature type="region of interest" description="Disordered" evidence="1">
    <location>
        <begin position="723"/>
        <end position="752"/>
    </location>
</feature>
<dbReference type="EMBL" id="BAAAHD010000020">
    <property type="protein sequence ID" value="GAA0558081.1"/>
    <property type="molecule type" value="Genomic_DNA"/>
</dbReference>
<dbReference type="InterPro" id="IPR052901">
    <property type="entry name" value="Bact_TGase-like"/>
</dbReference>
<evidence type="ECO:0000256" key="2">
    <source>
        <dbReference type="SAM" id="Phobius"/>
    </source>
</evidence>
<feature type="transmembrane region" description="Helical" evidence="2">
    <location>
        <begin position="593"/>
        <end position="615"/>
    </location>
</feature>
<dbReference type="SMART" id="SM00460">
    <property type="entry name" value="TGc"/>
    <property type="match status" value="1"/>
</dbReference>
<evidence type="ECO:0000259" key="3">
    <source>
        <dbReference type="SMART" id="SM00460"/>
    </source>
</evidence>
<organism evidence="4 5">
    <name type="scientific">Actinomadura livida</name>
    <dbReference type="NCBI Taxonomy" id="79909"/>
    <lineage>
        <taxon>Bacteria</taxon>
        <taxon>Bacillati</taxon>
        <taxon>Actinomycetota</taxon>
        <taxon>Actinomycetes</taxon>
        <taxon>Streptosporangiales</taxon>
        <taxon>Thermomonosporaceae</taxon>
        <taxon>Actinomadura</taxon>
    </lineage>
</organism>
<comment type="caution">
    <text evidence="4">The sequence shown here is derived from an EMBL/GenBank/DDBJ whole genome shotgun (WGS) entry which is preliminary data.</text>
</comment>
<feature type="domain" description="Transglutaminase-like" evidence="3">
    <location>
        <begin position="466"/>
        <end position="535"/>
    </location>
</feature>
<dbReference type="PANTHER" id="PTHR42736">
    <property type="entry name" value="PROTEIN-GLUTAMINE GAMMA-GLUTAMYLTRANSFERASE"/>
    <property type="match status" value="1"/>
</dbReference>
<dbReference type="Pfam" id="PF01841">
    <property type="entry name" value="Transglut_core"/>
    <property type="match status" value="1"/>
</dbReference>
<keyword evidence="5" id="KW-1185">Reference proteome</keyword>
<gene>
    <name evidence="4" type="ORF">GCM10009546_20150</name>
</gene>
<evidence type="ECO:0000313" key="5">
    <source>
        <dbReference type="Proteomes" id="UP001501427"/>
    </source>
</evidence>
<proteinExistence type="predicted"/>
<dbReference type="InterPro" id="IPR002931">
    <property type="entry name" value="Transglutaminase-like"/>
</dbReference>
<feature type="compositionally biased region" description="Basic residues" evidence="1">
    <location>
        <begin position="741"/>
        <end position="752"/>
    </location>
</feature>
<dbReference type="SUPFAM" id="SSF54001">
    <property type="entry name" value="Cysteine proteinases"/>
    <property type="match status" value="1"/>
</dbReference>
<feature type="transmembrane region" description="Helical" evidence="2">
    <location>
        <begin position="38"/>
        <end position="56"/>
    </location>
</feature>
<feature type="region of interest" description="Disordered" evidence="1">
    <location>
        <begin position="534"/>
        <end position="589"/>
    </location>
</feature>
<reference evidence="5" key="1">
    <citation type="journal article" date="2019" name="Int. J. Syst. Evol. Microbiol.">
        <title>The Global Catalogue of Microorganisms (GCM) 10K type strain sequencing project: providing services to taxonomists for standard genome sequencing and annotation.</title>
        <authorList>
            <consortium name="The Broad Institute Genomics Platform"/>
            <consortium name="The Broad Institute Genome Sequencing Center for Infectious Disease"/>
            <person name="Wu L."/>
            <person name="Ma J."/>
        </authorList>
    </citation>
    <scope>NUCLEOTIDE SEQUENCE [LARGE SCALE GENOMIC DNA]</scope>
    <source>
        <strain evidence="5">JCM 10667</strain>
    </source>
</reference>
<accession>A0ABP3P146</accession>
<name>A0ABP3P146_9ACTN</name>
<dbReference type="InterPro" id="IPR021878">
    <property type="entry name" value="TgpA_N"/>
</dbReference>
<evidence type="ECO:0000313" key="4">
    <source>
        <dbReference type="EMBL" id="GAA0558081.1"/>
    </source>
</evidence>
<dbReference type="InterPro" id="IPR038765">
    <property type="entry name" value="Papain-like_cys_pep_sf"/>
</dbReference>
<protein>
    <submittedName>
        <fullName evidence="4">Transglutaminase-like domain-containing protein</fullName>
    </submittedName>
</protein>
<sequence length="752" mass="78958">MAAARAGPVTRYASLAVTACLAAVAGLAFHRVFGVGPVAPVAAVAAVVPTVLSGLLSGPRKSGDPWPLWISLVLTVVAWAGTVTGTVLRPALADGTLPRALRDGVLSSWKAILTTLLPAPAEPEYLVLVSVVVWLAAFASAELALRTSLRAAPCVPALGGWAVALPLGVDGPGSNLPLAAAAVALTAVLVLLRADGPGADGPGAGVAWRPLAAGVRAAAVLGALAFAAGPVVPVGARPYDPREQVQAPPPQQRDGVSPLDRVGGWLLRPGEVMFTVRSGRPEQQRLAVLDRFDGVTWSSTARFVPTGSRVPEGPRPGERHEVEQHITIRDLPGVWVPAPDRPRRVEGLPVAVDPESGALAAGRPLRPGQAYRVTSVVPEWTAEDLAAAALATDAEARAALDLPWGPGATEPPVQIAEFRRFAEAATRGAGSPIEKAALLAEYLRRYAAYDVTAPPGHGYRQLDYFLSEGRRGTPEHFATAYALLARTIGLPSRVVVGFRGGQRAGDTVQVRSGDVLVWPEIKFEDLGWIRFNPLPDSGRRSKEDDSVAAGETEQKLEQAQKAAASQQRGEGPGQNAEKGPREPAAGGGSPTPWWVFTSVAAAVLVIGYVLAVLLAPALRKRRRRTGPPAARITGAWHQALDHLADVGLSTARTLTAHEVARFGASSVGADAHGHLGPLADLVNHSRFAASHPDPRAADRAWEHSDAVGRLVTARAGRVRRLRRRLHPRSLTGRSGGERRPPAGRRRVRSPGG</sequence>
<keyword evidence="2" id="KW-0472">Membrane</keyword>
<evidence type="ECO:0000256" key="1">
    <source>
        <dbReference type="SAM" id="MobiDB-lite"/>
    </source>
</evidence>
<feature type="transmembrane region" description="Helical" evidence="2">
    <location>
        <begin position="68"/>
        <end position="88"/>
    </location>
</feature>
<dbReference type="Pfam" id="PF11992">
    <property type="entry name" value="TgpA_N"/>
    <property type="match status" value="1"/>
</dbReference>
<dbReference type="Gene3D" id="3.10.620.30">
    <property type="match status" value="1"/>
</dbReference>
<dbReference type="Proteomes" id="UP001501427">
    <property type="component" value="Unassembled WGS sequence"/>
</dbReference>